<comment type="caution">
    <text evidence="11">The sequence shown here is derived from an EMBL/GenBank/DDBJ whole genome shotgun (WGS) entry which is preliminary data.</text>
</comment>
<organism evidence="11 12">
    <name type="scientific">Nostocoides jenkinsii Ben 74</name>
    <dbReference type="NCBI Taxonomy" id="1193518"/>
    <lineage>
        <taxon>Bacteria</taxon>
        <taxon>Bacillati</taxon>
        <taxon>Actinomycetota</taxon>
        <taxon>Actinomycetes</taxon>
        <taxon>Micrococcales</taxon>
        <taxon>Intrasporangiaceae</taxon>
        <taxon>Nostocoides</taxon>
    </lineage>
</organism>
<name>A0A077MCQ2_9MICO</name>
<evidence type="ECO:0000256" key="2">
    <source>
        <dbReference type="ARBA" id="ARBA00011955"/>
    </source>
</evidence>
<evidence type="ECO:0000256" key="3">
    <source>
        <dbReference type="ARBA" id="ARBA00016337"/>
    </source>
</evidence>
<evidence type="ECO:0000256" key="10">
    <source>
        <dbReference type="ARBA" id="ARBA00048540"/>
    </source>
</evidence>
<dbReference type="GO" id="GO:0046872">
    <property type="term" value="F:metal ion binding"/>
    <property type="evidence" value="ECO:0007669"/>
    <property type="project" value="UniProtKB-KW"/>
</dbReference>
<dbReference type="PANTHER" id="PTHR30040:SF2">
    <property type="entry name" value="FAD:PROTEIN FMN TRANSFERASE"/>
    <property type="match status" value="1"/>
</dbReference>
<evidence type="ECO:0000313" key="12">
    <source>
        <dbReference type="Proteomes" id="UP000035720"/>
    </source>
</evidence>
<keyword evidence="8" id="KW-0460">Magnesium</keyword>
<accession>A0A077MCQ2</accession>
<keyword evidence="5" id="KW-0808">Transferase</keyword>
<evidence type="ECO:0000256" key="6">
    <source>
        <dbReference type="ARBA" id="ARBA00022723"/>
    </source>
</evidence>
<protein>
    <recommendedName>
        <fullName evidence="3">FAD:protein FMN transferase</fullName>
        <ecNumber evidence="2">2.7.1.180</ecNumber>
    </recommendedName>
    <alternativeName>
        <fullName evidence="9">Flavin transferase</fullName>
    </alternativeName>
</protein>
<keyword evidence="6" id="KW-0479">Metal-binding</keyword>
<comment type="cofactor">
    <cofactor evidence="1">
        <name>Mg(2+)</name>
        <dbReference type="ChEBI" id="CHEBI:18420"/>
    </cofactor>
</comment>
<dbReference type="STRING" id="1193518.BN13_180016"/>
<dbReference type="OrthoDB" id="9778595at2"/>
<gene>
    <name evidence="11" type="ORF">BN13_180016</name>
</gene>
<dbReference type="Proteomes" id="UP000035720">
    <property type="component" value="Unassembled WGS sequence"/>
</dbReference>
<dbReference type="Gene3D" id="3.10.520.10">
    <property type="entry name" value="ApbE-like domains"/>
    <property type="match status" value="2"/>
</dbReference>
<dbReference type="EC" id="2.7.1.180" evidence="2"/>
<comment type="catalytic activity">
    <reaction evidence="10">
        <text>L-threonyl-[protein] + FAD = FMN-L-threonyl-[protein] + AMP + H(+)</text>
        <dbReference type="Rhea" id="RHEA:36847"/>
        <dbReference type="Rhea" id="RHEA-COMP:11060"/>
        <dbReference type="Rhea" id="RHEA-COMP:11061"/>
        <dbReference type="ChEBI" id="CHEBI:15378"/>
        <dbReference type="ChEBI" id="CHEBI:30013"/>
        <dbReference type="ChEBI" id="CHEBI:57692"/>
        <dbReference type="ChEBI" id="CHEBI:74257"/>
        <dbReference type="ChEBI" id="CHEBI:456215"/>
        <dbReference type="EC" id="2.7.1.180"/>
    </reaction>
</comment>
<dbReference type="AlphaFoldDB" id="A0A077MCQ2"/>
<reference evidence="11 12" key="1">
    <citation type="journal article" date="2013" name="ISME J.">
        <title>A metabolic model for members of the genus Tetrasphaera involved in enhanced biological phosphorus removal.</title>
        <authorList>
            <person name="Kristiansen R."/>
            <person name="Nguyen H.T.T."/>
            <person name="Saunders A.M."/>
            <person name="Nielsen J.L."/>
            <person name="Wimmer R."/>
            <person name="Le V.Q."/>
            <person name="McIlroy S.J."/>
            <person name="Petrovski S."/>
            <person name="Seviour R.J."/>
            <person name="Calteau A."/>
            <person name="Nielsen K.L."/>
            <person name="Nielsen P.H."/>
        </authorList>
    </citation>
    <scope>NUCLEOTIDE SEQUENCE [LARGE SCALE GENOMIC DNA]</scope>
    <source>
        <strain evidence="11 12">Ben 74</strain>
    </source>
</reference>
<dbReference type="EMBL" id="CAJC01000090">
    <property type="protein sequence ID" value="CCI52493.1"/>
    <property type="molecule type" value="Genomic_DNA"/>
</dbReference>
<dbReference type="GO" id="GO:0016740">
    <property type="term" value="F:transferase activity"/>
    <property type="evidence" value="ECO:0007669"/>
    <property type="project" value="UniProtKB-KW"/>
</dbReference>
<dbReference type="Pfam" id="PF02424">
    <property type="entry name" value="ApbE"/>
    <property type="match status" value="2"/>
</dbReference>
<evidence type="ECO:0000256" key="8">
    <source>
        <dbReference type="ARBA" id="ARBA00022842"/>
    </source>
</evidence>
<sequence>MSRADTAPLPIHRGQPLLRRRAFVEHLMGMPISLHVKAIDVHRDDIEAAARNAFAMLDRVNDIFSLWRDDSELARLQAGDVLAGECHPWQGEVMELALEAEEATEGRFSAWFGERAAYDPTGLVKGWAVDKAADFLRVVPGISFCLSAGGDLVVGAGPHLPGGAPAWLIGIQDPYAADGYAATVEVARGAVATSGSAARGAHVIDPRTGSPISRPGSATVVGPDLVWADIWATAAYVDPAGLADLLPRRAPSYHLSLL</sequence>
<evidence type="ECO:0000256" key="7">
    <source>
        <dbReference type="ARBA" id="ARBA00022827"/>
    </source>
</evidence>
<dbReference type="PANTHER" id="PTHR30040">
    <property type="entry name" value="THIAMINE BIOSYNTHESIS LIPOPROTEIN APBE"/>
    <property type="match status" value="1"/>
</dbReference>
<evidence type="ECO:0000256" key="5">
    <source>
        <dbReference type="ARBA" id="ARBA00022679"/>
    </source>
</evidence>
<dbReference type="InterPro" id="IPR024932">
    <property type="entry name" value="ApbE"/>
</dbReference>
<dbReference type="InterPro" id="IPR003374">
    <property type="entry name" value="ApbE-like_sf"/>
</dbReference>
<dbReference type="SUPFAM" id="SSF143631">
    <property type="entry name" value="ApbE-like"/>
    <property type="match status" value="1"/>
</dbReference>
<dbReference type="RefSeq" id="WP_048544849.1">
    <property type="nucleotide sequence ID" value="NZ_HF571038.1"/>
</dbReference>
<keyword evidence="7" id="KW-0274">FAD</keyword>
<evidence type="ECO:0000256" key="4">
    <source>
        <dbReference type="ARBA" id="ARBA00022630"/>
    </source>
</evidence>
<keyword evidence="4" id="KW-0285">Flavoprotein</keyword>
<proteinExistence type="predicted"/>
<evidence type="ECO:0000256" key="1">
    <source>
        <dbReference type="ARBA" id="ARBA00001946"/>
    </source>
</evidence>
<keyword evidence="12" id="KW-1185">Reference proteome</keyword>
<keyword evidence="11" id="KW-0449">Lipoprotein</keyword>
<evidence type="ECO:0000256" key="9">
    <source>
        <dbReference type="ARBA" id="ARBA00031306"/>
    </source>
</evidence>
<evidence type="ECO:0000313" key="11">
    <source>
        <dbReference type="EMBL" id="CCI52493.1"/>
    </source>
</evidence>